<accession>Z9JNA2</accession>
<dbReference type="GO" id="GO:0006598">
    <property type="term" value="P:polyamine catabolic process"/>
    <property type="evidence" value="ECO:0007669"/>
    <property type="project" value="TreeGrafter"/>
</dbReference>
<evidence type="ECO:0000313" key="1">
    <source>
        <dbReference type="EMBL" id="EWS79900.1"/>
    </source>
</evidence>
<dbReference type="eggNOG" id="COG2071">
    <property type="taxonomic scope" value="Bacteria"/>
</dbReference>
<comment type="caution">
    <text evidence="1">The sequence shown here is derived from an EMBL/GenBank/DDBJ whole genome shotgun (WGS) entry which is preliminary data.</text>
</comment>
<dbReference type="CDD" id="cd01745">
    <property type="entry name" value="GATase1_2"/>
    <property type="match status" value="1"/>
</dbReference>
<dbReference type="STRING" id="396014.BF93_08825"/>
<dbReference type="Pfam" id="PF07722">
    <property type="entry name" value="Peptidase_C26"/>
    <property type="match status" value="1"/>
</dbReference>
<keyword evidence="2" id="KW-1185">Reference proteome</keyword>
<dbReference type="Gene3D" id="3.40.50.880">
    <property type="match status" value="1"/>
</dbReference>
<dbReference type="GO" id="GO:0005829">
    <property type="term" value="C:cytosol"/>
    <property type="evidence" value="ECO:0007669"/>
    <property type="project" value="TreeGrafter"/>
</dbReference>
<dbReference type="PROSITE" id="PS51273">
    <property type="entry name" value="GATASE_TYPE_1"/>
    <property type="match status" value="1"/>
</dbReference>
<proteinExistence type="predicted"/>
<dbReference type="GO" id="GO:0016740">
    <property type="term" value="F:transferase activity"/>
    <property type="evidence" value="ECO:0007669"/>
    <property type="project" value="UniProtKB-KW"/>
</dbReference>
<evidence type="ECO:0000313" key="2">
    <source>
        <dbReference type="Proteomes" id="UP000023067"/>
    </source>
</evidence>
<sequence>MARLSTRRPLIGITAGTTRMMSGAWAGHDAVTLTEHYVRALREAGARVVILSPQDLWTEEELAELDGLVLSGGRDLDPSLYGADPRETDLAPDPERDAFEAGLYALARRAGVPVLGICRGLQIIAAAEGGTLHQHLPEDVEAYPTTGLEPTEVDVELSAASDLALALGTRARVTAYHHQAVREVPPALRAVGSHAGSGVVLALEAVAGSPVLAVQWHPELGEAGAGLFDHFVATARAASAAGTVRAGVR</sequence>
<organism evidence="1 2">
    <name type="scientific">Brachybacterium phenoliresistens</name>
    <dbReference type="NCBI Taxonomy" id="396014"/>
    <lineage>
        <taxon>Bacteria</taxon>
        <taxon>Bacillati</taxon>
        <taxon>Actinomycetota</taxon>
        <taxon>Actinomycetes</taxon>
        <taxon>Micrococcales</taxon>
        <taxon>Dermabacteraceae</taxon>
        <taxon>Brachybacterium</taxon>
    </lineage>
</organism>
<dbReference type="GO" id="GO:0033969">
    <property type="term" value="F:gamma-glutamyl-gamma-aminobutyrate hydrolase activity"/>
    <property type="evidence" value="ECO:0007669"/>
    <property type="project" value="TreeGrafter"/>
</dbReference>
<reference evidence="1 2" key="1">
    <citation type="submission" date="2014-02" db="EMBL/GenBank/DDBJ databases">
        <title>Genome sequence of Brachybacterium phenoliresistens strain W13A50.</title>
        <authorList>
            <person name="Wang X."/>
        </authorList>
    </citation>
    <scope>NUCLEOTIDE SEQUENCE [LARGE SCALE GENOMIC DNA]</scope>
    <source>
        <strain evidence="1 2">W13A50</strain>
    </source>
</reference>
<dbReference type="RefSeq" id="WP_084148644.1">
    <property type="nucleotide sequence ID" value="NZ_KK070005.1"/>
</dbReference>
<dbReference type="PATRIC" id="fig|396014.3.peg.3263"/>
<gene>
    <name evidence="1" type="ORF">BF93_08825</name>
</gene>
<dbReference type="Proteomes" id="UP000023067">
    <property type="component" value="Unassembled WGS sequence"/>
</dbReference>
<name>Z9JNA2_9MICO</name>
<dbReference type="EMBL" id="JDYK01000022">
    <property type="protein sequence ID" value="EWS79900.1"/>
    <property type="molecule type" value="Genomic_DNA"/>
</dbReference>
<dbReference type="SUPFAM" id="SSF52317">
    <property type="entry name" value="Class I glutamine amidotransferase-like"/>
    <property type="match status" value="1"/>
</dbReference>
<dbReference type="InterPro" id="IPR044668">
    <property type="entry name" value="PuuD-like"/>
</dbReference>
<dbReference type="PANTHER" id="PTHR43235:SF1">
    <property type="entry name" value="GLUTAMINE AMIDOTRANSFERASE PB2B2.05-RELATED"/>
    <property type="match status" value="1"/>
</dbReference>
<dbReference type="HOGENOM" id="CLU_030756_4_0_11"/>
<keyword evidence="1" id="KW-0315">Glutamine amidotransferase</keyword>
<keyword evidence="1" id="KW-0808">Transferase</keyword>
<dbReference type="InterPro" id="IPR029062">
    <property type="entry name" value="Class_I_gatase-like"/>
</dbReference>
<dbReference type="PANTHER" id="PTHR43235">
    <property type="entry name" value="GLUTAMINE AMIDOTRANSFERASE PB2B2.05-RELATED"/>
    <property type="match status" value="1"/>
</dbReference>
<dbReference type="AlphaFoldDB" id="Z9JNA2"/>
<protein>
    <submittedName>
        <fullName evidence="1">Glutamine amidotransferase</fullName>
    </submittedName>
</protein>
<dbReference type="InterPro" id="IPR011697">
    <property type="entry name" value="Peptidase_C26"/>
</dbReference>
<dbReference type="OrthoDB" id="9813383at2"/>